<evidence type="ECO:0008006" key="7">
    <source>
        <dbReference type="Google" id="ProtNLM"/>
    </source>
</evidence>
<evidence type="ECO:0000256" key="4">
    <source>
        <dbReference type="ARBA" id="ARBA00023242"/>
    </source>
</evidence>
<keyword evidence="6" id="KW-1185">Reference proteome</keyword>
<sequence length="248" mass="28237">MESGQRSKSVKASPKLERKYVEKNRRIYMKKLINQLYSMLPAHASTSKETIAMPDQVVAAEEYIKSLVMKLEKKNKLLEELKMGTKRAQSLNATNEPSPSTKSAPQIEFHEMGPNMFVVLMTDLDNIPTFNNIIRLCHEEGVEVVSANFSLNGNSTLQISYETKVQINRSSTMEFRATTLCDKIKELIYGPSCSNNMESELYLWDYVIESGLIEFNALELSPIASPNPDIHSYMQNVDENPSSLWNWK</sequence>
<organism evidence="5 6">
    <name type="scientific">Anisodus acutangulus</name>
    <dbReference type="NCBI Taxonomy" id="402998"/>
    <lineage>
        <taxon>Eukaryota</taxon>
        <taxon>Viridiplantae</taxon>
        <taxon>Streptophyta</taxon>
        <taxon>Embryophyta</taxon>
        <taxon>Tracheophyta</taxon>
        <taxon>Spermatophyta</taxon>
        <taxon>Magnoliopsida</taxon>
        <taxon>eudicotyledons</taxon>
        <taxon>Gunneridae</taxon>
        <taxon>Pentapetalae</taxon>
        <taxon>asterids</taxon>
        <taxon>lamiids</taxon>
        <taxon>Solanales</taxon>
        <taxon>Solanaceae</taxon>
        <taxon>Solanoideae</taxon>
        <taxon>Hyoscyameae</taxon>
        <taxon>Anisodus</taxon>
    </lineage>
</organism>
<dbReference type="GO" id="GO:0000981">
    <property type="term" value="F:DNA-binding transcription factor activity, RNA polymerase II-specific"/>
    <property type="evidence" value="ECO:0007669"/>
    <property type="project" value="TreeGrafter"/>
</dbReference>
<keyword evidence="2" id="KW-0805">Transcription regulation</keyword>
<dbReference type="PANTHER" id="PTHR13935">
    <property type="entry name" value="ACHAETE-SCUTE TRANSCRIPTION FACTOR-RELATED"/>
    <property type="match status" value="1"/>
</dbReference>
<accession>A0A9Q1MGK0</accession>
<proteinExistence type="predicted"/>
<dbReference type="SUPFAM" id="SSF47459">
    <property type="entry name" value="HLH, helix-loop-helix DNA-binding domain"/>
    <property type="match status" value="1"/>
</dbReference>
<gene>
    <name evidence="5" type="ORF">K7X08_022906</name>
</gene>
<keyword evidence="4" id="KW-0539">Nucleus</keyword>
<comment type="subcellular location">
    <subcellularLocation>
        <location evidence="1">Nucleus</location>
    </subcellularLocation>
</comment>
<dbReference type="EMBL" id="JAJAGQ010000008">
    <property type="protein sequence ID" value="KAJ8556148.1"/>
    <property type="molecule type" value="Genomic_DNA"/>
</dbReference>
<dbReference type="AlphaFoldDB" id="A0A9Q1MGK0"/>
<evidence type="ECO:0000313" key="6">
    <source>
        <dbReference type="Proteomes" id="UP001152561"/>
    </source>
</evidence>
<dbReference type="Gene3D" id="4.10.280.10">
    <property type="entry name" value="Helix-loop-helix DNA-binding domain"/>
    <property type="match status" value="1"/>
</dbReference>
<dbReference type="Proteomes" id="UP001152561">
    <property type="component" value="Unassembled WGS sequence"/>
</dbReference>
<name>A0A9Q1MGK0_9SOLA</name>
<evidence type="ECO:0000313" key="5">
    <source>
        <dbReference type="EMBL" id="KAJ8556148.1"/>
    </source>
</evidence>
<keyword evidence="3" id="KW-0804">Transcription</keyword>
<dbReference type="PANTHER" id="PTHR13935:SF63">
    <property type="entry name" value="BHLH DOMAIN-CONTAINING PROTEIN"/>
    <property type="match status" value="1"/>
</dbReference>
<evidence type="ECO:0000256" key="3">
    <source>
        <dbReference type="ARBA" id="ARBA00023163"/>
    </source>
</evidence>
<reference evidence="6" key="1">
    <citation type="journal article" date="2023" name="Proc. Natl. Acad. Sci. U.S.A.">
        <title>Genomic and structural basis for evolution of tropane alkaloid biosynthesis.</title>
        <authorList>
            <person name="Wanga Y.-J."/>
            <person name="Taina T."/>
            <person name="Yua J.-Y."/>
            <person name="Lia J."/>
            <person name="Xua B."/>
            <person name="Chenc J."/>
            <person name="D'Auriad J.C."/>
            <person name="Huanga J.-P."/>
            <person name="Huanga S.-X."/>
        </authorList>
    </citation>
    <scope>NUCLEOTIDE SEQUENCE [LARGE SCALE GENOMIC DNA]</scope>
    <source>
        <strain evidence="6">cv. KIB-2019</strain>
    </source>
</reference>
<dbReference type="InterPro" id="IPR015660">
    <property type="entry name" value="MASH1/Ascl1a-like"/>
</dbReference>
<dbReference type="GO" id="GO:0046983">
    <property type="term" value="F:protein dimerization activity"/>
    <property type="evidence" value="ECO:0007669"/>
    <property type="project" value="InterPro"/>
</dbReference>
<dbReference type="GO" id="GO:0090575">
    <property type="term" value="C:RNA polymerase II transcription regulator complex"/>
    <property type="evidence" value="ECO:0007669"/>
    <property type="project" value="TreeGrafter"/>
</dbReference>
<evidence type="ECO:0000256" key="2">
    <source>
        <dbReference type="ARBA" id="ARBA00023015"/>
    </source>
</evidence>
<dbReference type="OrthoDB" id="752507at2759"/>
<evidence type="ECO:0000256" key="1">
    <source>
        <dbReference type="ARBA" id="ARBA00004123"/>
    </source>
</evidence>
<protein>
    <recommendedName>
        <fullName evidence="7">BHLH domain-containing protein</fullName>
    </recommendedName>
</protein>
<comment type="caution">
    <text evidence="5">The sequence shown here is derived from an EMBL/GenBank/DDBJ whole genome shotgun (WGS) entry which is preliminary data.</text>
</comment>
<dbReference type="GO" id="GO:0000977">
    <property type="term" value="F:RNA polymerase II transcription regulatory region sequence-specific DNA binding"/>
    <property type="evidence" value="ECO:0007669"/>
    <property type="project" value="TreeGrafter"/>
</dbReference>
<dbReference type="InterPro" id="IPR036638">
    <property type="entry name" value="HLH_DNA-bd_sf"/>
</dbReference>